<evidence type="ECO:0000313" key="12">
    <source>
        <dbReference type="EMBL" id="VFQ72515.1"/>
    </source>
</evidence>
<evidence type="ECO:0000256" key="7">
    <source>
        <dbReference type="ARBA" id="ARBA00022801"/>
    </source>
</evidence>
<keyword evidence="6 10" id="KW-0732">Signal</keyword>
<dbReference type="InterPro" id="IPR029058">
    <property type="entry name" value="AB_hydrolase_fold"/>
</dbReference>
<dbReference type="FunFam" id="3.40.50.1820:FF:000030">
    <property type="entry name" value="Carboxypeptidase"/>
    <property type="match status" value="1"/>
</dbReference>
<dbReference type="OrthoDB" id="443318at2759"/>
<evidence type="ECO:0000256" key="11">
    <source>
        <dbReference type="SAM" id="MobiDB-lite"/>
    </source>
</evidence>
<dbReference type="Pfam" id="PF00450">
    <property type="entry name" value="Peptidase_S10"/>
    <property type="match status" value="1"/>
</dbReference>
<keyword evidence="13" id="KW-1185">Reference proteome</keyword>
<dbReference type="GO" id="GO:0004185">
    <property type="term" value="F:serine-type carboxypeptidase activity"/>
    <property type="evidence" value="ECO:0007669"/>
    <property type="project" value="UniProtKB-UniRule"/>
</dbReference>
<keyword evidence="5 10" id="KW-0645">Protease</keyword>
<dbReference type="PANTHER" id="PTHR11802:SF78">
    <property type="entry name" value="CARBOXYPEPTIDASE"/>
    <property type="match status" value="1"/>
</dbReference>
<dbReference type="FunFam" id="3.40.50.11320:FF:000002">
    <property type="entry name" value="Carboxypeptidase"/>
    <property type="match status" value="1"/>
</dbReference>
<reference evidence="12 13" key="1">
    <citation type="submission" date="2018-04" db="EMBL/GenBank/DDBJ databases">
        <authorList>
            <person name="Vogel A."/>
        </authorList>
    </citation>
    <scope>NUCLEOTIDE SEQUENCE [LARGE SCALE GENOMIC DNA]</scope>
</reference>
<evidence type="ECO:0000256" key="6">
    <source>
        <dbReference type="ARBA" id="ARBA00022729"/>
    </source>
</evidence>
<evidence type="ECO:0000256" key="8">
    <source>
        <dbReference type="ARBA" id="ARBA00023157"/>
    </source>
</evidence>
<keyword evidence="9" id="KW-0325">Glycoprotein</keyword>
<dbReference type="Gene3D" id="3.40.50.11320">
    <property type="match status" value="1"/>
</dbReference>
<feature type="compositionally biased region" description="Basic and acidic residues" evidence="11">
    <location>
        <begin position="594"/>
        <end position="612"/>
    </location>
</feature>
<feature type="chain" id="PRO_5019619022" description="Carboxypeptidase" evidence="10">
    <location>
        <begin position="31"/>
        <end position="661"/>
    </location>
</feature>
<dbReference type="SUPFAM" id="SSF53474">
    <property type="entry name" value="alpha/beta-Hydrolases"/>
    <property type="match status" value="1"/>
</dbReference>
<evidence type="ECO:0000256" key="2">
    <source>
        <dbReference type="ARBA" id="ARBA00009431"/>
    </source>
</evidence>
<dbReference type="PROSITE" id="PS00131">
    <property type="entry name" value="CARBOXYPEPT_SER_SER"/>
    <property type="match status" value="1"/>
</dbReference>
<accession>A0A484L802</accession>
<evidence type="ECO:0000256" key="9">
    <source>
        <dbReference type="ARBA" id="ARBA00023180"/>
    </source>
</evidence>
<evidence type="ECO:0000256" key="5">
    <source>
        <dbReference type="ARBA" id="ARBA00022670"/>
    </source>
</evidence>
<evidence type="ECO:0000256" key="10">
    <source>
        <dbReference type="RuleBase" id="RU361156"/>
    </source>
</evidence>
<name>A0A484L802_9ASTE</name>
<keyword evidence="7 10" id="KW-0378">Hydrolase</keyword>
<keyword evidence="3" id="KW-0964">Secreted</keyword>
<sequence length="661" mass="74044">MKKHQAPLFPNLHIALLLFFLLTLFGFGHGSNHKNDGQVGRLMSLRHAKMYPHGGRRVPPRTEEERYNEEDKIMVSLPEVNEGSVTADDDLIAGGLPGQPPSSAKFNQYAGYVNVDKRNGRSLFYYFAESADTPSKKPLVLWLNGGPGCSSLGLGAFVEVGPFGVNPDGKTLYSRRFAWNRVANMLFLESPASVGFSYSNTTSDYAKSGDNRTAQDSLNFLLSWFERYPHYKSSDFYIAGESYAGFYIPELADLIINTNKMSHSTFKIPLKGIMIGNGIMNEATDERGLYDYLWSHALISDETHRGVSEDCFSTTKRGMKCYEFQYSAVNETGSIDFYNIYAPLCSNNSRHTQKNNVAAGGFDPCESDYVHAYLNLPVVQKAMHANTTKLNYTWELCSNEITSWTDSPLTMFPIYKRLFKTGLRILLYSGDIDAVVPVTGTRYSINAMNLTVVNPWHPWQDGTQEVGGYKVGYEGLTFATVRGAERSSTSTVPSADCLDDAAVDSSATAVRHFATAMADEQPRKMFLPEEEDNHERGTSLFPNFDNLTPEQWNAVRHVFSLSLSVSSMKLSGASLETGSTNEVSSYDEDEELRMEEQMDRSRRDGRPEESGRADQLQTVDLMDRSDVHSRPSERQNDGFFRDDRTVDLVDCPDIHGRPSER</sequence>
<dbReference type="InterPro" id="IPR001563">
    <property type="entry name" value="Peptidase_S10"/>
</dbReference>
<dbReference type="Gene3D" id="6.10.250.940">
    <property type="match status" value="1"/>
</dbReference>
<dbReference type="Gene3D" id="3.40.50.1820">
    <property type="entry name" value="alpha/beta hydrolase"/>
    <property type="match status" value="1"/>
</dbReference>
<dbReference type="GO" id="GO:0005576">
    <property type="term" value="C:extracellular region"/>
    <property type="evidence" value="ECO:0007669"/>
    <property type="project" value="UniProtKB-SubCell"/>
</dbReference>
<dbReference type="GO" id="GO:0006508">
    <property type="term" value="P:proteolysis"/>
    <property type="evidence" value="ECO:0007669"/>
    <property type="project" value="UniProtKB-KW"/>
</dbReference>
<feature type="region of interest" description="Disordered" evidence="11">
    <location>
        <begin position="571"/>
        <end position="661"/>
    </location>
</feature>
<evidence type="ECO:0000256" key="3">
    <source>
        <dbReference type="ARBA" id="ARBA00022525"/>
    </source>
</evidence>
<keyword evidence="8" id="KW-1015">Disulfide bond</keyword>
<dbReference type="EMBL" id="OOIL02001115">
    <property type="protein sequence ID" value="VFQ72515.1"/>
    <property type="molecule type" value="Genomic_DNA"/>
</dbReference>
<keyword evidence="4 10" id="KW-0121">Carboxypeptidase</keyword>
<dbReference type="Proteomes" id="UP000595140">
    <property type="component" value="Unassembled WGS sequence"/>
</dbReference>
<organism evidence="12 13">
    <name type="scientific">Cuscuta campestris</name>
    <dbReference type="NCBI Taxonomy" id="132261"/>
    <lineage>
        <taxon>Eukaryota</taxon>
        <taxon>Viridiplantae</taxon>
        <taxon>Streptophyta</taxon>
        <taxon>Embryophyta</taxon>
        <taxon>Tracheophyta</taxon>
        <taxon>Spermatophyta</taxon>
        <taxon>Magnoliopsida</taxon>
        <taxon>eudicotyledons</taxon>
        <taxon>Gunneridae</taxon>
        <taxon>Pentapetalae</taxon>
        <taxon>asterids</taxon>
        <taxon>lamiids</taxon>
        <taxon>Solanales</taxon>
        <taxon>Convolvulaceae</taxon>
        <taxon>Cuscuteae</taxon>
        <taxon>Cuscuta</taxon>
        <taxon>Cuscuta subgen. Grammica</taxon>
        <taxon>Cuscuta sect. Cleistogrammica</taxon>
    </lineage>
</organism>
<gene>
    <name evidence="12" type="ORF">CCAM_LOCUS14291</name>
</gene>
<evidence type="ECO:0000256" key="4">
    <source>
        <dbReference type="ARBA" id="ARBA00022645"/>
    </source>
</evidence>
<dbReference type="PRINTS" id="PR00724">
    <property type="entry name" value="CRBOXYPTASEC"/>
</dbReference>
<dbReference type="PANTHER" id="PTHR11802">
    <property type="entry name" value="SERINE PROTEASE FAMILY S10 SERINE CARBOXYPEPTIDASE"/>
    <property type="match status" value="1"/>
</dbReference>
<dbReference type="EC" id="3.4.16.-" evidence="10"/>
<dbReference type="InterPro" id="IPR018202">
    <property type="entry name" value="Ser_caboxypep_ser_AS"/>
</dbReference>
<protein>
    <recommendedName>
        <fullName evidence="10">Carboxypeptidase</fullName>
        <ecNumber evidence="10">3.4.16.-</ecNumber>
    </recommendedName>
</protein>
<evidence type="ECO:0000256" key="1">
    <source>
        <dbReference type="ARBA" id="ARBA00004613"/>
    </source>
</evidence>
<comment type="similarity">
    <text evidence="2 10">Belongs to the peptidase S10 family.</text>
</comment>
<feature type="compositionally biased region" description="Basic and acidic residues" evidence="11">
    <location>
        <begin position="621"/>
        <end position="661"/>
    </location>
</feature>
<proteinExistence type="inferred from homology"/>
<evidence type="ECO:0000313" key="13">
    <source>
        <dbReference type="Proteomes" id="UP000595140"/>
    </source>
</evidence>
<dbReference type="AlphaFoldDB" id="A0A484L802"/>
<comment type="subcellular location">
    <subcellularLocation>
        <location evidence="1">Secreted</location>
    </subcellularLocation>
</comment>
<dbReference type="GO" id="GO:0005773">
    <property type="term" value="C:vacuole"/>
    <property type="evidence" value="ECO:0007669"/>
    <property type="project" value="TreeGrafter"/>
</dbReference>
<feature type="signal peptide" evidence="10">
    <location>
        <begin position="1"/>
        <end position="30"/>
    </location>
</feature>